<proteinExistence type="predicted"/>
<feature type="region of interest" description="Disordered" evidence="1">
    <location>
        <begin position="61"/>
        <end position="80"/>
    </location>
</feature>
<gene>
    <name evidence="2" type="ORF">M8445_17865</name>
</gene>
<evidence type="ECO:0000256" key="1">
    <source>
        <dbReference type="SAM" id="MobiDB-lite"/>
    </source>
</evidence>
<reference evidence="2 3" key="1">
    <citation type="submission" date="2022-12" db="EMBL/GenBank/DDBJ databases">
        <title>Genome Sequence of Deinococcus aquaticus Type Strain PB314.</title>
        <authorList>
            <person name="Albert C."/>
            <person name="Hill J."/>
            <person name="Boren L."/>
            <person name="Scholz-Ng S."/>
            <person name="Fatema N."/>
            <person name="Grosso R."/>
            <person name="Soboslay E."/>
            <person name="Tuohy J."/>
        </authorList>
    </citation>
    <scope>NUCLEOTIDE SEQUENCE [LARGE SCALE GENOMIC DNA]</scope>
    <source>
        <strain evidence="2 3">PB-314</strain>
        <plasmid evidence="2 3">pDATS02</plasmid>
    </source>
</reference>
<keyword evidence="2" id="KW-0614">Plasmid</keyword>
<evidence type="ECO:0000313" key="3">
    <source>
        <dbReference type="Proteomes" id="UP001217044"/>
    </source>
</evidence>
<dbReference type="Proteomes" id="UP001217044">
    <property type="component" value="Plasmid pDATS02"/>
</dbReference>
<organism evidence="2 3">
    <name type="scientific">Deinococcus aquaticus</name>
    <dbReference type="NCBI Taxonomy" id="328692"/>
    <lineage>
        <taxon>Bacteria</taxon>
        <taxon>Thermotogati</taxon>
        <taxon>Deinococcota</taxon>
        <taxon>Deinococci</taxon>
        <taxon>Deinococcales</taxon>
        <taxon>Deinococcaceae</taxon>
        <taxon>Deinococcus</taxon>
    </lineage>
</organism>
<name>A0ABY7V749_9DEIO</name>
<keyword evidence="3" id="KW-1185">Reference proteome</keyword>
<evidence type="ECO:0000313" key="2">
    <source>
        <dbReference type="EMBL" id="WDA60605.1"/>
    </source>
</evidence>
<dbReference type="EMBL" id="CP115167">
    <property type="protein sequence ID" value="WDA60605.1"/>
    <property type="molecule type" value="Genomic_DNA"/>
</dbReference>
<protein>
    <submittedName>
        <fullName evidence="2">Uncharacterized protein</fullName>
    </submittedName>
</protein>
<dbReference type="RefSeq" id="WP_273991354.1">
    <property type="nucleotide sequence ID" value="NZ_BAABQT010000022.1"/>
</dbReference>
<sequence length="80" mass="8939">MSLSSFMIFNLSRKLFVLMQHLRTRLTVTLDHPAVVQIATSMAAESNLVVAWRGTDRRISTPDEEPVETAVEMVVPGRPS</sequence>
<accession>A0ABY7V749</accession>
<geneLocation type="plasmid" evidence="2 3">
    <name>pDATS02</name>
</geneLocation>